<gene>
    <name evidence="1" type="ORF">BW47_01245</name>
</gene>
<dbReference type="EMBL" id="CP007389">
    <property type="protein sequence ID" value="APT73297.1"/>
    <property type="molecule type" value="Genomic_DNA"/>
</dbReference>
<dbReference type="RefSeq" id="WP_012056461.1">
    <property type="nucleotide sequence ID" value="NZ_CP007389.1"/>
</dbReference>
<reference evidence="1 2" key="1">
    <citation type="submission" date="2014-02" db="EMBL/GenBank/DDBJ databases">
        <title>Diversity of Thermotogales isolates from hydrothermal vents.</title>
        <authorList>
            <person name="Haverkamp T.H.A."/>
            <person name="Lossouarn J."/>
            <person name="Geslin C."/>
            <person name="Nesbo C.L."/>
        </authorList>
    </citation>
    <scope>NUCLEOTIDE SEQUENCE [LARGE SCALE GENOMIC DNA]</scope>
    <source>
        <strain evidence="1 2">431</strain>
    </source>
</reference>
<accession>A0ABN4UWH8</accession>
<proteinExistence type="predicted"/>
<protein>
    <submittedName>
        <fullName evidence="1">Uncharacterized protein</fullName>
    </submittedName>
</protein>
<name>A0ABN4UWH8_9BACT</name>
<organism evidence="1 2">
    <name type="scientific">Thermosipho melanesiensis</name>
    <dbReference type="NCBI Taxonomy" id="46541"/>
    <lineage>
        <taxon>Bacteria</taxon>
        <taxon>Thermotogati</taxon>
        <taxon>Thermotogota</taxon>
        <taxon>Thermotogae</taxon>
        <taxon>Thermotogales</taxon>
        <taxon>Fervidobacteriaceae</taxon>
        <taxon>Thermosipho</taxon>
    </lineage>
</organism>
<keyword evidence="2" id="KW-1185">Reference proteome</keyword>
<evidence type="ECO:0000313" key="1">
    <source>
        <dbReference type="EMBL" id="APT73297.1"/>
    </source>
</evidence>
<evidence type="ECO:0000313" key="2">
    <source>
        <dbReference type="Proteomes" id="UP000185490"/>
    </source>
</evidence>
<sequence>MKKWTLIILFISIVSFAFEIYGGWNFTIDGTSSFYSVSVDLPISVNNDTEFGFSFQYLHDNFTFTNYGKYSRETSFGKFVIYGKGGALFQFSFDSIGYMVLAGIRYYFNNFFLSFSYSVLYIGNDKIQAIPVEFGYHF</sequence>
<dbReference type="Proteomes" id="UP000185490">
    <property type="component" value="Chromosome"/>
</dbReference>